<accession>A0AAV2VIB5</accession>
<gene>
    <name evidence="1" type="ORF">VIBNISOn1_1050005</name>
</gene>
<organism evidence="1 2">
    <name type="scientific">Vibrio nigripulchritudo SOn1</name>
    <dbReference type="NCBI Taxonomy" id="1238450"/>
    <lineage>
        <taxon>Bacteria</taxon>
        <taxon>Pseudomonadati</taxon>
        <taxon>Pseudomonadota</taxon>
        <taxon>Gammaproteobacteria</taxon>
        <taxon>Vibrionales</taxon>
        <taxon>Vibrionaceae</taxon>
        <taxon>Vibrio</taxon>
    </lineage>
</organism>
<evidence type="ECO:0000313" key="2">
    <source>
        <dbReference type="Proteomes" id="UP000018211"/>
    </source>
</evidence>
<dbReference type="Proteomes" id="UP000018211">
    <property type="component" value="Unassembled WGS sequence"/>
</dbReference>
<comment type="caution">
    <text evidence="1">The sequence shown here is derived from an EMBL/GenBank/DDBJ whole genome shotgun (WGS) entry which is preliminary data.</text>
</comment>
<sequence length="232" mass="26746">MQKNLPANRDRLEQEANLILCVALEIASAHVKSNTIKHWLSNPDFSYEFAWCGTKDSETLAMGETIHIRFALHDLFGFEKNGLYYYSESTDFARKAIPCGYVSARAGLCALISHEVAHAVLFCKDLKYGARPHNRAWLDLTLYLRKSLLPIFDYCPDRSYQRFMAGSDVLNFEWELLMSYVRHYDHLMIDTPRKQGFRFYFKMVGAIIERLIVAKESAGLTILSNKLFKAEP</sequence>
<dbReference type="RefSeq" id="WP_022610110.1">
    <property type="nucleotide sequence ID" value="NZ_LK391965.1"/>
</dbReference>
<name>A0AAV2VIB5_9VIBR</name>
<dbReference type="EMBL" id="CAOF01000008">
    <property type="protein sequence ID" value="CCO44179.1"/>
    <property type="molecule type" value="Genomic_DNA"/>
</dbReference>
<proteinExistence type="predicted"/>
<reference evidence="1 2" key="1">
    <citation type="journal article" date="2013" name="ISME J.">
        <title>Comparative genomics of pathogenic lineages of Vibrio nigripulchritudo identifies virulence-associated traits.</title>
        <authorList>
            <person name="Goudenege D."/>
            <person name="Labreuche Y."/>
            <person name="Krin E."/>
            <person name="Ansquer D."/>
            <person name="Mangenot S."/>
            <person name="Calteau A."/>
            <person name="Medigue C."/>
            <person name="Mazel D."/>
            <person name="Polz M.F."/>
            <person name="Le Roux F."/>
        </authorList>
    </citation>
    <scope>NUCLEOTIDE SEQUENCE [LARGE SCALE GENOMIC DNA]</scope>
    <source>
        <strain evidence="1 2">SOn1</strain>
    </source>
</reference>
<protein>
    <submittedName>
        <fullName evidence="1">Uncharacterized protein</fullName>
    </submittedName>
</protein>
<evidence type="ECO:0000313" key="1">
    <source>
        <dbReference type="EMBL" id="CCO44179.1"/>
    </source>
</evidence>
<dbReference type="AlphaFoldDB" id="A0AAV2VIB5"/>